<dbReference type="GeneID" id="54403375"/>
<dbReference type="AlphaFoldDB" id="A0A6A6AQH2"/>
<dbReference type="Pfam" id="PF26652">
    <property type="entry name" value="Zn_ribbon_double"/>
    <property type="match status" value="1"/>
</dbReference>
<dbReference type="InterPro" id="IPR058253">
    <property type="entry name" value="Zn_ribbon_double"/>
</dbReference>
<gene>
    <name evidence="2" type="ORF">P153DRAFT_277386</name>
</gene>
<evidence type="ECO:0000313" key="3">
    <source>
        <dbReference type="Proteomes" id="UP000799771"/>
    </source>
</evidence>
<name>A0A6A6AQH2_9PLEO</name>
<reference evidence="2" key="1">
    <citation type="journal article" date="2020" name="Stud. Mycol.">
        <title>101 Dothideomycetes genomes: a test case for predicting lifestyles and emergence of pathogens.</title>
        <authorList>
            <person name="Haridas S."/>
            <person name="Albert R."/>
            <person name="Binder M."/>
            <person name="Bloem J."/>
            <person name="Labutti K."/>
            <person name="Salamov A."/>
            <person name="Andreopoulos B."/>
            <person name="Baker S."/>
            <person name="Barry K."/>
            <person name="Bills G."/>
            <person name="Bluhm B."/>
            <person name="Cannon C."/>
            <person name="Castanera R."/>
            <person name="Culley D."/>
            <person name="Daum C."/>
            <person name="Ezra D."/>
            <person name="Gonzalez J."/>
            <person name="Henrissat B."/>
            <person name="Kuo A."/>
            <person name="Liang C."/>
            <person name="Lipzen A."/>
            <person name="Lutzoni F."/>
            <person name="Magnuson J."/>
            <person name="Mondo S."/>
            <person name="Nolan M."/>
            <person name="Ohm R."/>
            <person name="Pangilinan J."/>
            <person name="Park H.-J."/>
            <person name="Ramirez L."/>
            <person name="Alfaro M."/>
            <person name="Sun H."/>
            <person name="Tritt A."/>
            <person name="Yoshinaga Y."/>
            <person name="Zwiers L.-H."/>
            <person name="Turgeon B."/>
            <person name="Goodwin S."/>
            <person name="Spatafora J."/>
            <person name="Crous P."/>
            <person name="Grigoriev I."/>
        </authorList>
    </citation>
    <scope>NUCLEOTIDE SEQUENCE</scope>
    <source>
        <strain evidence="2">CBS 119687</strain>
    </source>
</reference>
<sequence length="198" mass="22521">RRITDTTHHLSVSILEPLSRKSDSHLGNLQEDFDSAIPAEEPTCPSFIWDHRYPSLRALRTDMDIGDGLWICCHCRHENILRHFKGRFPFKHLRCNRCDRTLCSSCHTSEILSPLPYGLVQVPEPSRDCELRYCHVCSNCGLSHRAERAGTTLDCYGVVCTGCGVSSYGDWPRYYIGSVESYRRDPDAAFARLGEKKA</sequence>
<dbReference type="OrthoDB" id="3765493at2759"/>
<feature type="non-terminal residue" evidence="2">
    <location>
        <position position="1"/>
    </location>
</feature>
<keyword evidence="3" id="KW-1185">Reference proteome</keyword>
<dbReference type="EMBL" id="ML977498">
    <property type="protein sequence ID" value="KAF2134050.1"/>
    <property type="molecule type" value="Genomic_DNA"/>
</dbReference>
<protein>
    <recommendedName>
        <fullName evidence="1">Probable double zinc ribbon domain-containing protein</fullName>
    </recommendedName>
</protein>
<accession>A0A6A6AQH2</accession>
<dbReference type="Proteomes" id="UP000799771">
    <property type="component" value="Unassembled WGS sequence"/>
</dbReference>
<evidence type="ECO:0000259" key="1">
    <source>
        <dbReference type="Pfam" id="PF26652"/>
    </source>
</evidence>
<dbReference type="RefSeq" id="XP_033528437.1">
    <property type="nucleotide sequence ID" value="XM_033662943.1"/>
</dbReference>
<evidence type="ECO:0000313" key="2">
    <source>
        <dbReference type="EMBL" id="KAF2134050.1"/>
    </source>
</evidence>
<proteinExistence type="predicted"/>
<organism evidence="2 3">
    <name type="scientific">Dothidotthia symphoricarpi CBS 119687</name>
    <dbReference type="NCBI Taxonomy" id="1392245"/>
    <lineage>
        <taxon>Eukaryota</taxon>
        <taxon>Fungi</taxon>
        <taxon>Dikarya</taxon>
        <taxon>Ascomycota</taxon>
        <taxon>Pezizomycotina</taxon>
        <taxon>Dothideomycetes</taxon>
        <taxon>Pleosporomycetidae</taxon>
        <taxon>Pleosporales</taxon>
        <taxon>Dothidotthiaceae</taxon>
        <taxon>Dothidotthia</taxon>
    </lineage>
</organism>
<feature type="domain" description="Probable double zinc ribbon" evidence="1">
    <location>
        <begin position="68"/>
        <end position="190"/>
    </location>
</feature>
<feature type="non-terminal residue" evidence="2">
    <location>
        <position position="198"/>
    </location>
</feature>